<feature type="transmembrane region" description="Helical" evidence="1">
    <location>
        <begin position="120"/>
        <end position="137"/>
    </location>
</feature>
<organism evidence="2 3">
    <name type="scientific">Sphaerotilus montanus</name>
    <dbReference type="NCBI Taxonomy" id="522889"/>
    <lineage>
        <taxon>Bacteria</taxon>
        <taxon>Pseudomonadati</taxon>
        <taxon>Pseudomonadota</taxon>
        <taxon>Betaproteobacteria</taxon>
        <taxon>Burkholderiales</taxon>
        <taxon>Sphaerotilaceae</taxon>
        <taxon>Sphaerotilus</taxon>
    </lineage>
</organism>
<keyword evidence="3" id="KW-1185">Reference proteome</keyword>
<feature type="transmembrane region" description="Helical" evidence="1">
    <location>
        <begin position="248"/>
        <end position="269"/>
    </location>
</feature>
<sequence length="283" mass="31455">MFRRSARPARPDFQHSVVHAVLGELTPRGARGGRVQMHRSIWGLHLPPNRLAGSVLLALALTAVMVLLRESIATLWSTELLWWLTRLELSGRFTAVAEHGHLPFQIATPVVTLFVSAPQTTTLMFNAIGVVAVWWLAGMLPDVARPGCYLLRFAAIIHGAAVLFFWIWPASFPHSVNEHVGNGLQQCWALMLLAPWIHLCTYYLFAVTWGQRIALTALTWAYLFLLAPLLLALHALVLHAWGLLAMPLLHLLFGVMVAIIGFVAIYGWAMSWANARLQSTPIP</sequence>
<name>A0A7Y9U3N8_9BURK</name>
<accession>A0A7Y9U3N8</accession>
<evidence type="ECO:0000256" key="1">
    <source>
        <dbReference type="SAM" id="Phobius"/>
    </source>
</evidence>
<keyword evidence="1" id="KW-0812">Transmembrane</keyword>
<dbReference type="AlphaFoldDB" id="A0A7Y9U3N8"/>
<proteinExistence type="predicted"/>
<keyword evidence="1" id="KW-1133">Transmembrane helix</keyword>
<feature type="transmembrane region" description="Helical" evidence="1">
    <location>
        <begin position="188"/>
        <end position="209"/>
    </location>
</feature>
<evidence type="ECO:0000313" key="2">
    <source>
        <dbReference type="EMBL" id="NYG31078.1"/>
    </source>
</evidence>
<dbReference type="Proteomes" id="UP000518288">
    <property type="component" value="Unassembled WGS sequence"/>
</dbReference>
<feature type="transmembrane region" description="Helical" evidence="1">
    <location>
        <begin position="51"/>
        <end position="68"/>
    </location>
</feature>
<keyword evidence="1" id="KW-0472">Membrane</keyword>
<dbReference type="EMBL" id="JACCFH010000001">
    <property type="protein sequence ID" value="NYG31078.1"/>
    <property type="molecule type" value="Genomic_DNA"/>
</dbReference>
<dbReference type="RefSeq" id="WP_179631993.1">
    <property type="nucleotide sequence ID" value="NZ_JACCFH010000001.1"/>
</dbReference>
<comment type="caution">
    <text evidence="2">The sequence shown here is derived from an EMBL/GenBank/DDBJ whole genome shotgun (WGS) entry which is preliminary data.</text>
</comment>
<gene>
    <name evidence="2" type="ORF">BDD16_000064</name>
</gene>
<feature type="transmembrane region" description="Helical" evidence="1">
    <location>
        <begin position="149"/>
        <end position="168"/>
    </location>
</feature>
<reference evidence="2 3" key="1">
    <citation type="submission" date="2020-07" db="EMBL/GenBank/DDBJ databases">
        <title>Genomic Encyclopedia of Archaeal and Bacterial Type Strains, Phase II (KMG-II): from individual species to whole genera.</title>
        <authorList>
            <person name="Goeker M."/>
        </authorList>
    </citation>
    <scope>NUCLEOTIDE SEQUENCE [LARGE SCALE GENOMIC DNA]</scope>
    <source>
        <strain evidence="2 3">DSM 21226</strain>
    </source>
</reference>
<protein>
    <submittedName>
        <fullName evidence="2">Uncharacterized protein</fullName>
    </submittedName>
</protein>
<evidence type="ECO:0000313" key="3">
    <source>
        <dbReference type="Proteomes" id="UP000518288"/>
    </source>
</evidence>
<feature type="transmembrane region" description="Helical" evidence="1">
    <location>
        <begin position="221"/>
        <end position="242"/>
    </location>
</feature>